<dbReference type="Proteomes" id="UP001346149">
    <property type="component" value="Unassembled WGS sequence"/>
</dbReference>
<accession>A0AAN7KLM3</accession>
<sequence length="95" mass="10679">MEIPEPAKKRFYKCLYESGVSFVGIACYFCYVDDIKSNTQPTVNQYGSVDSGNAPNGHVPPYERSLTPILHDFTDLSMCYIPNGYPSAAYYFEGK</sequence>
<protein>
    <submittedName>
        <fullName evidence="1">Uncharacterized protein</fullName>
    </submittedName>
</protein>
<name>A0AAN7KLM3_TRANT</name>
<gene>
    <name evidence="1" type="ORF">SAY86_015209</name>
</gene>
<comment type="caution">
    <text evidence="1">The sequence shown here is derived from an EMBL/GenBank/DDBJ whole genome shotgun (WGS) entry which is preliminary data.</text>
</comment>
<dbReference type="EMBL" id="JAXQNO010000022">
    <property type="protein sequence ID" value="KAK4767459.1"/>
    <property type="molecule type" value="Genomic_DNA"/>
</dbReference>
<dbReference type="AlphaFoldDB" id="A0AAN7KLM3"/>
<reference evidence="1 2" key="1">
    <citation type="journal article" date="2023" name="Hortic Res">
        <title>Pangenome of water caltrop reveals structural variations and asymmetric subgenome divergence after allopolyploidization.</title>
        <authorList>
            <person name="Zhang X."/>
            <person name="Chen Y."/>
            <person name="Wang L."/>
            <person name="Yuan Y."/>
            <person name="Fang M."/>
            <person name="Shi L."/>
            <person name="Lu R."/>
            <person name="Comes H.P."/>
            <person name="Ma Y."/>
            <person name="Chen Y."/>
            <person name="Huang G."/>
            <person name="Zhou Y."/>
            <person name="Zheng Z."/>
            <person name="Qiu Y."/>
        </authorList>
    </citation>
    <scope>NUCLEOTIDE SEQUENCE [LARGE SCALE GENOMIC DNA]</scope>
    <source>
        <strain evidence="1">F231</strain>
    </source>
</reference>
<keyword evidence="2" id="KW-1185">Reference proteome</keyword>
<proteinExistence type="predicted"/>
<organism evidence="1 2">
    <name type="scientific">Trapa natans</name>
    <name type="common">Water chestnut</name>
    <dbReference type="NCBI Taxonomy" id="22666"/>
    <lineage>
        <taxon>Eukaryota</taxon>
        <taxon>Viridiplantae</taxon>
        <taxon>Streptophyta</taxon>
        <taxon>Embryophyta</taxon>
        <taxon>Tracheophyta</taxon>
        <taxon>Spermatophyta</taxon>
        <taxon>Magnoliopsida</taxon>
        <taxon>eudicotyledons</taxon>
        <taxon>Gunneridae</taxon>
        <taxon>Pentapetalae</taxon>
        <taxon>rosids</taxon>
        <taxon>malvids</taxon>
        <taxon>Myrtales</taxon>
        <taxon>Lythraceae</taxon>
        <taxon>Trapa</taxon>
    </lineage>
</organism>
<evidence type="ECO:0000313" key="1">
    <source>
        <dbReference type="EMBL" id="KAK4767459.1"/>
    </source>
</evidence>
<evidence type="ECO:0000313" key="2">
    <source>
        <dbReference type="Proteomes" id="UP001346149"/>
    </source>
</evidence>